<evidence type="ECO:0000313" key="2">
    <source>
        <dbReference type="Proteomes" id="UP001158049"/>
    </source>
</evidence>
<reference evidence="1 2" key="1">
    <citation type="submission" date="2017-05" db="EMBL/GenBank/DDBJ databases">
        <authorList>
            <person name="Varghese N."/>
            <person name="Submissions S."/>
        </authorList>
    </citation>
    <scope>NUCLEOTIDE SEQUENCE [LARGE SCALE GENOMIC DNA]</scope>
    <source>
        <strain evidence="1 2">DSM 26001</strain>
    </source>
</reference>
<name>A0ABY1QJM4_9BURK</name>
<dbReference type="RefSeq" id="WP_283444128.1">
    <property type="nucleotide sequence ID" value="NZ_FXUL01000018.1"/>
</dbReference>
<dbReference type="Proteomes" id="UP001158049">
    <property type="component" value="Unassembled WGS sequence"/>
</dbReference>
<sequence length="116" mass="13013">MDHDFLPDFNIPNFIHPASMDGGEPPRIPIQSMLFSLDAALRSNGLNIFAPPNDEYWHLFMWQFDMYAANVYVDAKTLEAKVDIFPFLDGAISTAHPLVKEFAVAKALYVFPAGHA</sequence>
<comment type="caution">
    <text evidence="1">The sequence shown here is derived from an EMBL/GenBank/DDBJ whole genome shotgun (WGS) entry which is preliminary data.</text>
</comment>
<dbReference type="EMBL" id="FXUL01000018">
    <property type="protein sequence ID" value="SMP72618.1"/>
    <property type="molecule type" value="Genomic_DNA"/>
</dbReference>
<protein>
    <submittedName>
        <fullName evidence="1">Uncharacterized protein</fullName>
    </submittedName>
</protein>
<organism evidence="1 2">
    <name type="scientific">Noviherbaspirillum suwonense</name>
    <dbReference type="NCBI Taxonomy" id="1224511"/>
    <lineage>
        <taxon>Bacteria</taxon>
        <taxon>Pseudomonadati</taxon>
        <taxon>Pseudomonadota</taxon>
        <taxon>Betaproteobacteria</taxon>
        <taxon>Burkholderiales</taxon>
        <taxon>Oxalobacteraceae</taxon>
        <taxon>Noviherbaspirillum</taxon>
    </lineage>
</organism>
<accession>A0ABY1QJM4</accession>
<keyword evidence="2" id="KW-1185">Reference proteome</keyword>
<gene>
    <name evidence="1" type="ORF">SAMN06295970_11877</name>
</gene>
<evidence type="ECO:0000313" key="1">
    <source>
        <dbReference type="EMBL" id="SMP72618.1"/>
    </source>
</evidence>
<proteinExistence type="predicted"/>